<accession>A0A8H4R3A2</accession>
<name>A0A8H4R3A2_9HELO</name>
<protein>
    <submittedName>
        <fullName evidence="2">Uncharacterized protein</fullName>
    </submittedName>
</protein>
<feature type="compositionally biased region" description="Polar residues" evidence="1">
    <location>
        <begin position="282"/>
        <end position="298"/>
    </location>
</feature>
<dbReference type="AlphaFoldDB" id="A0A8H4R3A2"/>
<sequence length="394" mass="41345">MIVESLKAGTLEGRERLAREPWVPGASTLTTPKTNALRQSPLQILAIRATVTMLKNRSKSFAPKFKPGARRPTANPPSAQSSARPSVEPQSQTPAPETAAKETTPFVPENSAAPQQSEERTTTVEPIVQPTSSHEEAGTEQTTATHEPDANLSTSSLKRKSRDDDTSEPPAKRVPVAASEDESHTVAPGPLPSPDITAQKRKSPDDDASQPPAKRRATPPPAENVDSNTSSEGAPRATSDSTNDENALPSYISELVSSEPHTHTHEVAGETALEPEKPPSVEDSTTESLIPTTEASEAQHSRPGTPESNHEASRFRYPTPDNTQPMSGVVLPGFGPAGAVGGDLPGLGPAGNTNSLLQAGQAVQNSQAVPMAGLNPDGTAAPIEEPASGCTRRR</sequence>
<feature type="region of interest" description="Disordered" evidence="1">
    <location>
        <begin position="370"/>
        <end position="394"/>
    </location>
</feature>
<dbReference type="EMBL" id="JAAMPI010001953">
    <property type="protein sequence ID" value="KAF4621534.1"/>
    <property type="molecule type" value="Genomic_DNA"/>
</dbReference>
<feature type="region of interest" description="Disordered" evidence="1">
    <location>
        <begin position="56"/>
        <end position="331"/>
    </location>
</feature>
<gene>
    <name evidence="2" type="ORF">G7Y89_g14536</name>
</gene>
<feature type="compositionally biased region" description="Polar residues" evidence="1">
    <location>
        <begin position="139"/>
        <end position="156"/>
    </location>
</feature>
<keyword evidence="3" id="KW-1185">Reference proteome</keyword>
<feature type="compositionally biased region" description="Basic and acidic residues" evidence="1">
    <location>
        <begin position="260"/>
        <end position="280"/>
    </location>
</feature>
<evidence type="ECO:0000313" key="2">
    <source>
        <dbReference type="EMBL" id="KAF4621534.1"/>
    </source>
</evidence>
<reference evidence="2 3" key="1">
    <citation type="submission" date="2020-03" db="EMBL/GenBank/DDBJ databases">
        <title>Draft Genome Sequence of Cudoniella acicularis.</title>
        <authorList>
            <person name="Buettner E."/>
            <person name="Kellner H."/>
        </authorList>
    </citation>
    <scope>NUCLEOTIDE SEQUENCE [LARGE SCALE GENOMIC DNA]</scope>
    <source>
        <strain evidence="2 3">DSM 108380</strain>
    </source>
</reference>
<feature type="compositionally biased region" description="Low complexity" evidence="1">
    <location>
        <begin position="93"/>
        <end position="105"/>
    </location>
</feature>
<dbReference type="Proteomes" id="UP000566819">
    <property type="component" value="Unassembled WGS sequence"/>
</dbReference>
<comment type="caution">
    <text evidence="2">The sequence shown here is derived from an EMBL/GenBank/DDBJ whole genome shotgun (WGS) entry which is preliminary data.</text>
</comment>
<evidence type="ECO:0000313" key="3">
    <source>
        <dbReference type="Proteomes" id="UP000566819"/>
    </source>
</evidence>
<feature type="compositionally biased region" description="Polar residues" evidence="1">
    <location>
        <begin position="225"/>
        <end position="245"/>
    </location>
</feature>
<feature type="compositionally biased region" description="Polar residues" evidence="1">
    <location>
        <begin position="76"/>
        <end position="92"/>
    </location>
</feature>
<evidence type="ECO:0000256" key="1">
    <source>
        <dbReference type="SAM" id="MobiDB-lite"/>
    </source>
</evidence>
<feature type="region of interest" description="Disordered" evidence="1">
    <location>
        <begin position="1"/>
        <end position="35"/>
    </location>
</feature>
<proteinExistence type="predicted"/>
<organism evidence="2 3">
    <name type="scientific">Cudoniella acicularis</name>
    <dbReference type="NCBI Taxonomy" id="354080"/>
    <lineage>
        <taxon>Eukaryota</taxon>
        <taxon>Fungi</taxon>
        <taxon>Dikarya</taxon>
        <taxon>Ascomycota</taxon>
        <taxon>Pezizomycotina</taxon>
        <taxon>Leotiomycetes</taxon>
        <taxon>Helotiales</taxon>
        <taxon>Tricladiaceae</taxon>
        <taxon>Cudoniella</taxon>
    </lineage>
</organism>